<evidence type="ECO:0000256" key="2">
    <source>
        <dbReference type="ARBA" id="ARBA00010252"/>
    </source>
</evidence>
<feature type="domain" description="MARVEL" evidence="11">
    <location>
        <begin position="1062"/>
        <end position="1212"/>
    </location>
</feature>
<dbReference type="PROSITE" id="PS51257">
    <property type="entry name" value="PROKAR_LIPOPROTEIN"/>
    <property type="match status" value="1"/>
</dbReference>
<evidence type="ECO:0000259" key="10">
    <source>
        <dbReference type="PROSITE" id="PS50835"/>
    </source>
</evidence>
<dbReference type="InterPro" id="IPR003599">
    <property type="entry name" value="Ig_sub"/>
</dbReference>
<evidence type="ECO:0000256" key="9">
    <source>
        <dbReference type="SAM" id="SignalP"/>
    </source>
</evidence>
<dbReference type="SUPFAM" id="SSF48726">
    <property type="entry name" value="Immunoglobulin"/>
    <property type="match status" value="5"/>
</dbReference>
<keyword evidence="3 6" id="KW-0812">Transmembrane</keyword>
<dbReference type="InterPro" id="IPR007110">
    <property type="entry name" value="Ig-like_dom"/>
</dbReference>
<reference evidence="12 13" key="1">
    <citation type="submission" date="2019-04" db="EMBL/GenBank/DDBJ databases">
        <title>Chromosome genome assembly for Takifugu flavidus.</title>
        <authorList>
            <person name="Xiao S."/>
        </authorList>
    </citation>
    <scope>NUCLEOTIDE SEQUENCE [LARGE SCALE GENOMIC DNA]</scope>
    <source>
        <strain evidence="12">HTHZ2018</strain>
        <tissue evidence="12">Muscle</tissue>
    </source>
</reference>
<dbReference type="AlphaFoldDB" id="A0A5C6N1R2"/>
<evidence type="ECO:0000256" key="8">
    <source>
        <dbReference type="SAM" id="Phobius"/>
    </source>
</evidence>
<dbReference type="InterPro" id="IPR016579">
    <property type="entry name" value="Synaptogyrin"/>
</dbReference>
<evidence type="ECO:0000256" key="5">
    <source>
        <dbReference type="ARBA" id="ARBA00023136"/>
    </source>
</evidence>
<feature type="region of interest" description="Disordered" evidence="7">
    <location>
        <begin position="1243"/>
        <end position="1279"/>
    </location>
</feature>
<dbReference type="GO" id="GO:0030672">
    <property type="term" value="C:synaptic vesicle membrane"/>
    <property type="evidence" value="ECO:0007669"/>
    <property type="project" value="TreeGrafter"/>
</dbReference>
<feature type="compositionally biased region" description="Polar residues" evidence="7">
    <location>
        <begin position="1253"/>
        <end position="1279"/>
    </location>
</feature>
<feature type="transmembrane region" description="Helical" evidence="8">
    <location>
        <begin position="1069"/>
        <end position="1091"/>
    </location>
</feature>
<sequence>MKHLQTPHLAPILAAACLFLKTISPQPVLTGPDLAYIGSRVTFWCHWPDSSPPILYELMMDGIPVGMDRVYEGNQSVPFVLRVTAKSEGSYLCKASGKTHTGLSNSIQLSVVTPPSNTRVFSEPFPPVAYEGSRVVLSCNTARGSHLSYTWFFNRREVTWNSSFAKASGNNLTMEKVTLQDAGTYSCMAWSRVQNTERVSSSTEVLLTVKVRVSKPRISFSISKEGNDYLGNVTCWSSKGTPPVNFSLTLDGREFGRSTATDSLTAWFPVTMAPELDMGMAQCRATNPVQDLVSEPVTLVVVPVGGDVIVEVDYLYGVDSKLAAARLSCRIGRGTFPHVSWLLNASVLSETPVDPHGQPLLSRYGLADSGRTLFLTGLGPEESGYYRCRARDSYDGSGPWVESEAVLVKVTDKALNSSPAAVSPVDTPPKFPITTIESITIAFCLLLLLSLVLSVFCLCKMYLQAHSHSASDSQLHFKPSELPQQTPELSEETLLKKGELGSAAMLTFLFAATLGLCYCSSDNSTEVILDRPRLSGPSEALDGTVITIECALPSYPRNQTILLQLYKEGNHDKLLGEFSVLHKGNASIPIFVRPKHEGNLECVAKAQGNPNIRPTVSNSHYLRVIEPVSGVKIDIVSDATEFFEGAKLELLCQHSVGSQVSFEWLLNSQPVSRSRYRDAHLVINRTSPEDSGSYTCVATNNFNKTQVFSANSSVSITVKELVSNPEISFEVIKEDSHSYSAAVTCRSAKGTPPVTFSLYNRTQLLTNTTTEDGEATLMLPLVLGVNADWLQCRANNGDRTVYSQWIPIEVVPVSGPVTMTYDYDVGENYAVIGLKFYCKAAAGSQPQYRWFLNETLLNDSGSFYYVVNRPPEQSILLLSVGRRSAGTYRCEVRDSFDDSSAISSKRLFVSKEVLNRLPVVVVAAVFGAFAVLVVMVSACCCFVMMFRRRECGIKPRPDLEMITTVPSCEDELDLSDFGEDYDLINAARDAEFDQDLHVVDSSSCPVVTGCSVGSGYLELATSPASADRVRTEEENGGNMQETDGASAFGASLAGRGFDFHKFARQPQTIVRFFSWLFSMVVFACIATEGYVNSPYSPEPKCIFNQNDSACHYAVGIGVIGFLACVAFLLLDVYLPFVNNEQQKKYAIMADLGFSGVWAFLWFVCFCLLANQWSNTQDTRGIPIDAARATVAFSFFSIATWGILTYFAVGRFRRGDRGATIPTYVEPPPDLHTPYPPTYAPTTYTPPAYTAYPSSVSDQQPPFTSVPQPQGDTSYQPPNY</sequence>
<dbReference type="PANTHER" id="PTHR10838">
    <property type="entry name" value="SYNAPTOGYRIN"/>
    <property type="match status" value="1"/>
</dbReference>
<feature type="signal peptide" evidence="9">
    <location>
        <begin position="1"/>
        <end position="25"/>
    </location>
</feature>
<proteinExistence type="inferred from homology"/>
<protein>
    <submittedName>
        <fullName evidence="12">Synaptogyrin-3</fullName>
    </submittedName>
</protein>
<dbReference type="PANTHER" id="PTHR10838:SF33">
    <property type="entry name" value="SYNAPTOGYRIN"/>
    <property type="match status" value="1"/>
</dbReference>
<comment type="similarity">
    <text evidence="2">Belongs to the synaptogyrin family.</text>
</comment>
<evidence type="ECO:0000313" key="12">
    <source>
        <dbReference type="EMBL" id="TWW59597.1"/>
    </source>
</evidence>
<dbReference type="CDD" id="cd00096">
    <property type="entry name" value="Ig"/>
    <property type="match status" value="3"/>
</dbReference>
<evidence type="ECO:0000259" key="11">
    <source>
        <dbReference type="PROSITE" id="PS51225"/>
    </source>
</evidence>
<dbReference type="InterPro" id="IPR036179">
    <property type="entry name" value="Ig-like_dom_sf"/>
</dbReference>
<evidence type="ECO:0000313" key="13">
    <source>
        <dbReference type="Proteomes" id="UP000324091"/>
    </source>
</evidence>
<dbReference type="PROSITE" id="PS51225">
    <property type="entry name" value="MARVEL"/>
    <property type="match status" value="1"/>
</dbReference>
<dbReference type="GO" id="GO:0031594">
    <property type="term" value="C:neuromuscular junction"/>
    <property type="evidence" value="ECO:0007669"/>
    <property type="project" value="TreeGrafter"/>
</dbReference>
<feature type="transmembrane region" description="Helical" evidence="8">
    <location>
        <begin position="1146"/>
        <end position="1170"/>
    </location>
</feature>
<feature type="domain" description="Ig-like" evidence="10">
    <location>
        <begin position="296"/>
        <end position="408"/>
    </location>
</feature>
<name>A0A5C6N1R2_9TELE</name>
<accession>A0A5C6N1R2</accession>
<feature type="transmembrane region" description="Helical" evidence="8">
    <location>
        <begin position="1111"/>
        <end position="1134"/>
    </location>
</feature>
<dbReference type="EMBL" id="RHFK02000019">
    <property type="protein sequence ID" value="TWW59597.1"/>
    <property type="molecule type" value="Genomic_DNA"/>
</dbReference>
<dbReference type="Pfam" id="PF13927">
    <property type="entry name" value="Ig_3"/>
    <property type="match status" value="2"/>
</dbReference>
<evidence type="ECO:0000256" key="3">
    <source>
        <dbReference type="ARBA" id="ARBA00022692"/>
    </source>
</evidence>
<feature type="chain" id="PRO_5022750659" evidence="9">
    <location>
        <begin position="26"/>
        <end position="1279"/>
    </location>
</feature>
<dbReference type="Proteomes" id="UP000324091">
    <property type="component" value="Chromosome 6"/>
</dbReference>
<keyword evidence="5 6" id="KW-0472">Membrane</keyword>
<evidence type="ECO:0000256" key="4">
    <source>
        <dbReference type="ARBA" id="ARBA00022989"/>
    </source>
</evidence>
<feature type="domain" description="Ig-like" evidence="10">
    <location>
        <begin position="816"/>
        <end position="903"/>
    </location>
</feature>
<organism evidence="12 13">
    <name type="scientific">Takifugu flavidus</name>
    <name type="common">sansaifugu</name>
    <dbReference type="NCBI Taxonomy" id="433684"/>
    <lineage>
        <taxon>Eukaryota</taxon>
        <taxon>Metazoa</taxon>
        <taxon>Chordata</taxon>
        <taxon>Craniata</taxon>
        <taxon>Vertebrata</taxon>
        <taxon>Euteleostomi</taxon>
        <taxon>Actinopterygii</taxon>
        <taxon>Neopterygii</taxon>
        <taxon>Teleostei</taxon>
        <taxon>Neoteleostei</taxon>
        <taxon>Acanthomorphata</taxon>
        <taxon>Eupercaria</taxon>
        <taxon>Tetraodontiformes</taxon>
        <taxon>Tetradontoidea</taxon>
        <taxon>Tetraodontidae</taxon>
        <taxon>Takifugu</taxon>
    </lineage>
</organism>
<evidence type="ECO:0000256" key="1">
    <source>
        <dbReference type="ARBA" id="ARBA00004141"/>
    </source>
</evidence>
<keyword evidence="9" id="KW-0732">Signal</keyword>
<dbReference type="InterPro" id="IPR013783">
    <property type="entry name" value="Ig-like_fold"/>
</dbReference>
<dbReference type="SMART" id="SM00409">
    <property type="entry name" value="IG"/>
    <property type="match status" value="6"/>
</dbReference>
<feature type="compositionally biased region" description="Low complexity" evidence="7">
    <location>
        <begin position="1243"/>
        <end position="1252"/>
    </location>
</feature>
<keyword evidence="4 8" id="KW-1133">Transmembrane helix</keyword>
<evidence type="ECO:0000256" key="7">
    <source>
        <dbReference type="SAM" id="MobiDB-lite"/>
    </source>
</evidence>
<feature type="transmembrane region" description="Helical" evidence="8">
    <location>
        <begin position="919"/>
        <end position="946"/>
    </location>
</feature>
<dbReference type="InterPro" id="IPR003598">
    <property type="entry name" value="Ig_sub2"/>
</dbReference>
<dbReference type="SMART" id="SM00408">
    <property type="entry name" value="IGc2"/>
    <property type="match status" value="4"/>
</dbReference>
<dbReference type="Pfam" id="PF01284">
    <property type="entry name" value="MARVEL"/>
    <property type="match status" value="1"/>
</dbReference>
<evidence type="ECO:0000256" key="6">
    <source>
        <dbReference type="PROSITE-ProRule" id="PRU00581"/>
    </source>
</evidence>
<dbReference type="InterPro" id="IPR008253">
    <property type="entry name" value="Marvel"/>
</dbReference>
<keyword evidence="13" id="KW-1185">Reference proteome</keyword>
<feature type="domain" description="Ig-like" evidence="10">
    <location>
        <begin position="614"/>
        <end position="715"/>
    </location>
</feature>
<dbReference type="PROSITE" id="PS50835">
    <property type="entry name" value="IG_LIKE"/>
    <property type="match status" value="4"/>
</dbReference>
<dbReference type="Gene3D" id="2.60.40.10">
    <property type="entry name" value="Immunoglobulins"/>
    <property type="match status" value="5"/>
</dbReference>
<feature type="domain" description="Ig-like" evidence="10">
    <location>
        <begin position="115"/>
        <end position="200"/>
    </location>
</feature>
<gene>
    <name evidence="12" type="ORF">D4764_06G0011270</name>
</gene>
<feature type="transmembrane region" description="Helical" evidence="8">
    <location>
        <begin position="1190"/>
        <end position="1208"/>
    </location>
</feature>
<comment type="subcellular location">
    <subcellularLocation>
        <location evidence="1">Membrane</location>
        <topology evidence="1">Multi-pass membrane protein</topology>
    </subcellularLocation>
</comment>
<comment type="caution">
    <text evidence="12">The sequence shown here is derived from an EMBL/GenBank/DDBJ whole genome shotgun (WGS) entry which is preliminary data.</text>
</comment>